<dbReference type="InterPro" id="IPR009057">
    <property type="entry name" value="Homeodomain-like_sf"/>
</dbReference>
<dbReference type="GO" id="GO:0000978">
    <property type="term" value="F:RNA polymerase II cis-regulatory region sequence-specific DNA binding"/>
    <property type="evidence" value="ECO:0007669"/>
    <property type="project" value="TreeGrafter"/>
</dbReference>
<feature type="compositionally biased region" description="Low complexity" evidence="1">
    <location>
        <begin position="92"/>
        <end position="107"/>
    </location>
</feature>
<evidence type="ECO:0000259" key="2">
    <source>
        <dbReference type="PROSITE" id="PS50090"/>
    </source>
</evidence>
<feature type="domain" description="HTH myb-type" evidence="3">
    <location>
        <begin position="154"/>
        <end position="207"/>
    </location>
</feature>
<dbReference type="PANTHER" id="PTHR45614:SF51">
    <property type="entry name" value="MYB-LIKE DNA-BINDING PROTEIN BAS1"/>
    <property type="match status" value="1"/>
</dbReference>
<dbReference type="Proteomes" id="UP000038010">
    <property type="component" value="Unassembled WGS sequence"/>
</dbReference>
<proteinExistence type="predicted"/>
<evidence type="ECO:0000259" key="3">
    <source>
        <dbReference type="PROSITE" id="PS51294"/>
    </source>
</evidence>
<evidence type="ECO:0000256" key="1">
    <source>
        <dbReference type="SAM" id="MobiDB-lite"/>
    </source>
</evidence>
<protein>
    <recommendedName>
        <fullName evidence="6">MYB DNA-binding domain-containing protein</fullName>
    </recommendedName>
</protein>
<dbReference type="GO" id="GO:0005634">
    <property type="term" value="C:nucleus"/>
    <property type="evidence" value="ECO:0007669"/>
    <property type="project" value="TreeGrafter"/>
</dbReference>
<dbReference type="Pfam" id="PF00249">
    <property type="entry name" value="Myb_DNA-binding"/>
    <property type="match status" value="1"/>
</dbReference>
<dbReference type="SUPFAM" id="SSF46689">
    <property type="entry name" value="Homeodomain-like"/>
    <property type="match status" value="1"/>
</dbReference>
<dbReference type="GO" id="GO:0000981">
    <property type="term" value="F:DNA-binding transcription factor activity, RNA polymerase II-specific"/>
    <property type="evidence" value="ECO:0007669"/>
    <property type="project" value="TreeGrafter"/>
</dbReference>
<accession>A0A0N1NYV8</accession>
<evidence type="ECO:0008006" key="6">
    <source>
        <dbReference type="Google" id="ProtNLM"/>
    </source>
</evidence>
<dbReference type="AlphaFoldDB" id="A0A0N1NYV8"/>
<feature type="region of interest" description="Disordered" evidence="1">
    <location>
        <begin position="338"/>
        <end position="416"/>
    </location>
</feature>
<dbReference type="SMART" id="SM00717">
    <property type="entry name" value="SANT"/>
    <property type="match status" value="1"/>
</dbReference>
<feature type="compositionally biased region" description="Low complexity" evidence="1">
    <location>
        <begin position="128"/>
        <end position="141"/>
    </location>
</feature>
<keyword evidence="5" id="KW-1185">Reference proteome</keyword>
<dbReference type="OrthoDB" id="2350934at2759"/>
<dbReference type="CDD" id="cd00167">
    <property type="entry name" value="SANT"/>
    <property type="match status" value="1"/>
</dbReference>
<feature type="compositionally biased region" description="Basic and acidic residues" evidence="1">
    <location>
        <begin position="77"/>
        <end position="91"/>
    </location>
</feature>
<dbReference type="InterPro" id="IPR050560">
    <property type="entry name" value="MYB_TF"/>
</dbReference>
<feature type="region of interest" description="Disordered" evidence="1">
    <location>
        <begin position="52"/>
        <end position="166"/>
    </location>
</feature>
<dbReference type="Gene3D" id="1.10.10.60">
    <property type="entry name" value="Homeodomain-like"/>
    <property type="match status" value="1"/>
</dbReference>
<dbReference type="InterPro" id="IPR017930">
    <property type="entry name" value="Myb_dom"/>
</dbReference>
<dbReference type="PROSITE" id="PS50090">
    <property type="entry name" value="MYB_LIKE"/>
    <property type="match status" value="1"/>
</dbReference>
<dbReference type="RefSeq" id="XP_017996607.1">
    <property type="nucleotide sequence ID" value="XM_018138848.1"/>
</dbReference>
<evidence type="ECO:0000313" key="5">
    <source>
        <dbReference type="Proteomes" id="UP000038010"/>
    </source>
</evidence>
<gene>
    <name evidence="4" type="ORF">AB675_10101</name>
</gene>
<dbReference type="PROSITE" id="PS51294">
    <property type="entry name" value="HTH_MYB"/>
    <property type="match status" value="1"/>
</dbReference>
<organism evidence="4 5">
    <name type="scientific">Cyphellophora attinorum</name>
    <dbReference type="NCBI Taxonomy" id="1664694"/>
    <lineage>
        <taxon>Eukaryota</taxon>
        <taxon>Fungi</taxon>
        <taxon>Dikarya</taxon>
        <taxon>Ascomycota</taxon>
        <taxon>Pezizomycotina</taxon>
        <taxon>Eurotiomycetes</taxon>
        <taxon>Chaetothyriomycetidae</taxon>
        <taxon>Chaetothyriales</taxon>
        <taxon>Cyphellophoraceae</taxon>
        <taxon>Cyphellophora</taxon>
    </lineage>
</organism>
<dbReference type="PANTHER" id="PTHR45614">
    <property type="entry name" value="MYB PROTEIN-RELATED"/>
    <property type="match status" value="1"/>
</dbReference>
<dbReference type="VEuPathDB" id="FungiDB:AB675_10101"/>
<reference evidence="4 5" key="1">
    <citation type="submission" date="2015-06" db="EMBL/GenBank/DDBJ databases">
        <title>Draft genome of the ant-associated black yeast Phialophora attae CBS 131958.</title>
        <authorList>
            <person name="Moreno L.F."/>
            <person name="Stielow B.J."/>
            <person name="de Hoog S."/>
            <person name="Vicente V.A."/>
            <person name="Weiss V.A."/>
            <person name="de Vries M."/>
            <person name="Cruz L.M."/>
            <person name="Souza E.M."/>
        </authorList>
    </citation>
    <scope>NUCLEOTIDE SEQUENCE [LARGE SCALE GENOMIC DNA]</scope>
    <source>
        <strain evidence="4 5">CBS 131958</strain>
    </source>
</reference>
<dbReference type="InterPro" id="IPR001005">
    <property type="entry name" value="SANT/Myb"/>
</dbReference>
<dbReference type="EMBL" id="LFJN01000029">
    <property type="protein sequence ID" value="KPI36644.1"/>
    <property type="molecule type" value="Genomic_DNA"/>
</dbReference>
<feature type="domain" description="Myb-like" evidence="2">
    <location>
        <begin position="154"/>
        <end position="203"/>
    </location>
</feature>
<comment type="caution">
    <text evidence="4">The sequence shown here is derived from an EMBL/GenBank/DDBJ whole genome shotgun (WGS) entry which is preliminary data.</text>
</comment>
<dbReference type="STRING" id="1664694.A0A0N1NYV8"/>
<sequence length="416" mass="45215">MHVAVVAGTLQENGGVENLHDADKGWLTSLGPFKRTTFNTTKLATQILTRTASSHHLDRPYSPPQTTSNVDISLLLKPRDARQGDVEDNRARSSSASPTTRSSVSGSNLPIGANNASNHAGPHAGNTSPSPSSLRPQPQSLKRAASTAELPTTSPAKKQSKWSPDEDAKIIQLRGDGMKWEDISKHLPGRSAISCRLHYQNYLERRSEWDEDRKNKLARLYERFKADMWSRIAEEMAIPWRAAEAMHWQMGEHEMARRAGVTPFTLANTSNLAQHPNAPTISVRHPFPPHMQMPPSIPASLATFDHHRRNSGPALSQSGQPQQLPSLAELTAGLPAFAPSSYPPSHQAPSSVGSPYSEYPGRRSLPPAGHHTGTAFDHLPPPGALNSGRPTTPSPGQPAVAANGYFSRSDINGNRY</sequence>
<dbReference type="GeneID" id="28730728"/>
<name>A0A0N1NYV8_9EURO</name>
<evidence type="ECO:0000313" key="4">
    <source>
        <dbReference type="EMBL" id="KPI36644.1"/>
    </source>
</evidence>
<feature type="compositionally biased region" description="Polar residues" evidence="1">
    <location>
        <begin position="343"/>
        <end position="354"/>
    </location>
</feature>